<dbReference type="GO" id="GO:0003676">
    <property type="term" value="F:nucleic acid binding"/>
    <property type="evidence" value="ECO:0007669"/>
    <property type="project" value="InterPro"/>
</dbReference>
<dbReference type="NCBIfam" id="TIGR03158">
    <property type="entry name" value="cas3_cyano"/>
    <property type="match status" value="1"/>
</dbReference>
<gene>
    <name evidence="2" type="ordered locus">Mthe_1557</name>
</gene>
<dbReference type="GO" id="GO:0043138">
    <property type="term" value="F:3'-5' DNA helicase activity"/>
    <property type="evidence" value="ECO:0007669"/>
    <property type="project" value="TreeGrafter"/>
</dbReference>
<protein>
    <submittedName>
        <fullName evidence="2">CRISPR-associated helicase, Cas3 family</fullName>
    </submittedName>
</protein>
<evidence type="ECO:0000313" key="2">
    <source>
        <dbReference type="EMBL" id="ABK15327.1"/>
    </source>
</evidence>
<dbReference type="HOGENOM" id="CLU_397741_0_0_2"/>
<dbReference type="InterPro" id="IPR017575">
    <property type="entry name" value="CRISPR-assoc_helicase_Cas3"/>
</dbReference>
<dbReference type="KEGG" id="mtp:Mthe_1557"/>
<dbReference type="GO" id="GO:0006289">
    <property type="term" value="P:nucleotide-excision repair"/>
    <property type="evidence" value="ECO:0007669"/>
    <property type="project" value="TreeGrafter"/>
</dbReference>
<dbReference type="RefSeq" id="WP_011696706.1">
    <property type="nucleotide sequence ID" value="NC_008553.1"/>
</dbReference>
<dbReference type="SMART" id="SM00487">
    <property type="entry name" value="DEXDc"/>
    <property type="match status" value="1"/>
</dbReference>
<dbReference type="Gene3D" id="3.40.50.300">
    <property type="entry name" value="P-loop containing nucleotide triphosphate hydrolases"/>
    <property type="match status" value="1"/>
</dbReference>
<dbReference type="GO" id="GO:0036297">
    <property type="term" value="P:interstrand cross-link repair"/>
    <property type="evidence" value="ECO:0007669"/>
    <property type="project" value="TreeGrafter"/>
</dbReference>
<name>A0B9F3_METTP</name>
<evidence type="ECO:0000259" key="1">
    <source>
        <dbReference type="PROSITE" id="PS51192"/>
    </source>
</evidence>
<dbReference type="InterPro" id="IPR027417">
    <property type="entry name" value="P-loop_NTPase"/>
</dbReference>
<dbReference type="PANTHER" id="PTHR47957:SF3">
    <property type="entry name" value="ATP-DEPENDENT HELICASE HRQ1"/>
    <property type="match status" value="1"/>
</dbReference>
<sequence length="696" mass="80229">MSGEERSSYIIDLDGLRLARTGSSYLSGMKPFMHQVESERLIKEEDMLFLFNHSPTGSGKTVSWLKPVLDSRMKAIAVYPTNALVMDQSMQIRRMIERYYDPEDYHVQAVTSDLLADERKLYPDESGLRKGQLLNRIIRKGRGRGLVLLTNPDILTLALKDAYYDNDLRESIRSVDILVVDEFHLASVKQSDMLLFMAHEICDDRRSSLRKFVFLSATPNQKIIQRAKQAGLKVDILKDMSTPLSCSSGHPVLPKIRLELRCGGIFRTYELIKEDIDYFVDFCQRPMDDGRRARTVFILDGIYEVDEIFSVLRDRLQDFVVERIDGLHPPTPEKLERFDVLVSNSSVEVGIDFDVDRLVFSGYTKSQMIQRIGRLRNKPESAVCEAICFVPHAFYDHLKGRRSLTREELVKEAGKVIDSSLDLSSYSKIYSPLEAFLYLSARIDGNTWRDYLGEEHHAKGMPDAIRGDEWIRTLRIMEMHFLDGEIDCETFEMLRSESEGLKEGLLSYRGSRFQALLFDVSDKQLKLYDLMYLLRRGDVEFLTPHRFVAKLRSLYGDEYEFGVREKYESMKRFAAGFCWYRGTIDGTRKVIFKGSGNAHYKDIMFSTPEHLRKPRLVSGFKAEVEPGIPSIAYLNNTLGEYRIFARLINQSTSYLKAKFNLGDFFYLYPYSGGRSVAFGHDALYIDCLLREEHAGR</sequence>
<dbReference type="OrthoDB" id="36796at2157"/>
<dbReference type="AlphaFoldDB" id="A0B9F3"/>
<dbReference type="GO" id="GO:0005524">
    <property type="term" value="F:ATP binding"/>
    <property type="evidence" value="ECO:0007669"/>
    <property type="project" value="InterPro"/>
</dbReference>
<dbReference type="PROSITE" id="PS51192">
    <property type="entry name" value="HELICASE_ATP_BIND_1"/>
    <property type="match status" value="1"/>
</dbReference>
<dbReference type="Pfam" id="PF00270">
    <property type="entry name" value="DEAD"/>
    <property type="match status" value="1"/>
</dbReference>
<dbReference type="GeneID" id="4462537"/>
<dbReference type="InterPro" id="IPR014001">
    <property type="entry name" value="Helicase_ATP-bd"/>
</dbReference>
<dbReference type="SUPFAM" id="SSF52540">
    <property type="entry name" value="P-loop containing nucleoside triphosphate hydrolases"/>
    <property type="match status" value="1"/>
</dbReference>
<reference evidence="2 3" key="1">
    <citation type="submission" date="2006-10" db="EMBL/GenBank/DDBJ databases">
        <title>Complete sequence of Methanosaeta thermophila PT.</title>
        <authorList>
            <consortium name="US DOE Joint Genome Institute"/>
            <person name="Copeland A."/>
            <person name="Lucas S."/>
            <person name="Lapidus A."/>
            <person name="Barry K."/>
            <person name="Detter J.C."/>
            <person name="Glavina del Rio T."/>
            <person name="Hammon N."/>
            <person name="Israni S."/>
            <person name="Pitluck S."/>
            <person name="Chain P."/>
            <person name="Malfatti S."/>
            <person name="Shin M."/>
            <person name="Vergez L."/>
            <person name="Schmutz J."/>
            <person name="Larimer F."/>
            <person name="Land M."/>
            <person name="Hauser L."/>
            <person name="Kyrpides N."/>
            <person name="Kim E."/>
            <person name="Smith K.S."/>
            <person name="Ingram-Smith C."/>
            <person name="Richardson P."/>
        </authorList>
    </citation>
    <scope>NUCLEOTIDE SEQUENCE [LARGE SCALE GENOMIC DNA]</scope>
    <source>
        <strain evidence="3">DSM 6194 / JCM 14653 / NBRC 101360 / PT</strain>
    </source>
</reference>
<feature type="domain" description="Helicase ATP-binding" evidence="1">
    <location>
        <begin position="41"/>
        <end position="237"/>
    </location>
</feature>
<dbReference type="Proteomes" id="UP000000674">
    <property type="component" value="Chromosome"/>
</dbReference>
<organism evidence="2 3">
    <name type="scientific">Methanothrix thermoacetophila (strain DSM 6194 / JCM 14653 / NBRC 101360 / PT)</name>
    <name type="common">Methanosaeta thermophila</name>
    <dbReference type="NCBI Taxonomy" id="349307"/>
    <lineage>
        <taxon>Archaea</taxon>
        <taxon>Methanobacteriati</taxon>
        <taxon>Methanobacteriota</taxon>
        <taxon>Stenosarchaea group</taxon>
        <taxon>Methanomicrobia</taxon>
        <taxon>Methanotrichales</taxon>
        <taxon>Methanotrichaceae</taxon>
        <taxon>Methanothrix</taxon>
    </lineage>
</organism>
<proteinExistence type="predicted"/>
<dbReference type="InterPro" id="IPR011545">
    <property type="entry name" value="DEAD/DEAH_box_helicase_dom"/>
</dbReference>
<evidence type="ECO:0000313" key="3">
    <source>
        <dbReference type="Proteomes" id="UP000000674"/>
    </source>
</evidence>
<keyword evidence="3" id="KW-1185">Reference proteome</keyword>
<dbReference type="PANTHER" id="PTHR47957">
    <property type="entry name" value="ATP-DEPENDENT HELICASE HRQ1"/>
    <property type="match status" value="1"/>
</dbReference>
<dbReference type="STRING" id="349307.Mthe_1557"/>
<accession>A0B9F3</accession>
<dbReference type="EMBL" id="CP000477">
    <property type="protein sequence ID" value="ABK15327.1"/>
    <property type="molecule type" value="Genomic_DNA"/>
</dbReference>